<feature type="non-terminal residue" evidence="1">
    <location>
        <position position="1"/>
    </location>
</feature>
<reference evidence="1" key="1">
    <citation type="submission" date="2023-01" db="EMBL/GenBank/DDBJ databases">
        <title>Genome assembly of the deep-sea coral Lophelia pertusa.</title>
        <authorList>
            <person name="Herrera S."/>
            <person name="Cordes E."/>
        </authorList>
    </citation>
    <scope>NUCLEOTIDE SEQUENCE</scope>
    <source>
        <strain evidence="1">USNM1676648</strain>
        <tissue evidence="1">Polyp</tissue>
    </source>
</reference>
<evidence type="ECO:0000313" key="2">
    <source>
        <dbReference type="Proteomes" id="UP001163046"/>
    </source>
</evidence>
<comment type="caution">
    <text evidence="1">The sequence shown here is derived from an EMBL/GenBank/DDBJ whole genome shotgun (WGS) entry which is preliminary data.</text>
</comment>
<organism evidence="1 2">
    <name type="scientific">Desmophyllum pertusum</name>
    <dbReference type="NCBI Taxonomy" id="174260"/>
    <lineage>
        <taxon>Eukaryota</taxon>
        <taxon>Metazoa</taxon>
        <taxon>Cnidaria</taxon>
        <taxon>Anthozoa</taxon>
        <taxon>Hexacorallia</taxon>
        <taxon>Scleractinia</taxon>
        <taxon>Caryophylliina</taxon>
        <taxon>Caryophylliidae</taxon>
        <taxon>Desmophyllum</taxon>
    </lineage>
</organism>
<dbReference type="Proteomes" id="UP001163046">
    <property type="component" value="Unassembled WGS sequence"/>
</dbReference>
<protein>
    <submittedName>
        <fullName evidence="1">Uncharacterized protein</fullName>
    </submittedName>
</protein>
<name>A0A9W9ZKE4_9CNID</name>
<evidence type="ECO:0000313" key="1">
    <source>
        <dbReference type="EMBL" id="KAJ7382549.1"/>
    </source>
</evidence>
<gene>
    <name evidence="1" type="ORF">OS493_034183</name>
</gene>
<dbReference type="AlphaFoldDB" id="A0A9W9ZKE4"/>
<proteinExistence type="predicted"/>
<dbReference type="OrthoDB" id="5959706at2759"/>
<sequence length="118" mass="13132">RDDTYGTFNIQESGLIYTFKLVHNNGSLSCNTDATPPSHWGCDHYQVYGNKKLLTVITYPNKTALPLADYLRDEGGCGEKYYSYEIAGIGVNSPELVFNNLSTPLAVSNAQEFQIWEG</sequence>
<dbReference type="EMBL" id="MU825920">
    <property type="protein sequence ID" value="KAJ7382549.1"/>
    <property type="molecule type" value="Genomic_DNA"/>
</dbReference>
<keyword evidence="2" id="KW-1185">Reference proteome</keyword>
<accession>A0A9W9ZKE4</accession>